<accession>A0A941DW92</accession>
<dbReference type="RefSeq" id="WP_026679873.1">
    <property type="nucleotide sequence ID" value="NZ_BAAACY010000040.1"/>
</dbReference>
<evidence type="ECO:0000259" key="1">
    <source>
        <dbReference type="PROSITE" id="PS51819"/>
    </source>
</evidence>
<dbReference type="CDD" id="cd16359">
    <property type="entry name" value="VOC_BsCatE_like_C"/>
    <property type="match status" value="1"/>
</dbReference>
<sequence>MERTFFSNRATYVGDVSIHVTNLNNSLDFYQNIIGFHILERNERKVVLTADGKTSLLTLEEPEKVLSKQVKTTGLYHFALLLPTRADLASFLMHCLQQNVQLGASDHLVSEALYLSDPDGNGIEVYSDRLSSAWEWINNQVTMATEPLEGEGLLAELKSPWMYLPNKTVMGHIHLHVAHLEEAKQFYVEGLGFNVVSNYPGALFISTANYHHHIGLNIWNGEGAPAPENNSVGLKLFTLVYPDKQTLDDAIDRLKASEVKIKEENNGYLVEDPSKNLIHLRK</sequence>
<keyword evidence="3" id="KW-1185">Reference proteome</keyword>
<dbReference type="Gene3D" id="3.10.180.10">
    <property type="entry name" value="2,3-Dihydroxybiphenyl 1,2-Dioxygenase, domain 1"/>
    <property type="match status" value="2"/>
</dbReference>
<evidence type="ECO:0000313" key="2">
    <source>
        <dbReference type="EMBL" id="MBR7796497.1"/>
    </source>
</evidence>
<dbReference type="EMBL" id="JAGSOT010000028">
    <property type="protein sequence ID" value="MBR7796497.1"/>
    <property type="molecule type" value="Genomic_DNA"/>
</dbReference>
<dbReference type="CDD" id="cd07255">
    <property type="entry name" value="VOC_BsCatE_like_N"/>
    <property type="match status" value="1"/>
</dbReference>
<protein>
    <submittedName>
        <fullName evidence="2">VOC family protein</fullName>
    </submittedName>
</protein>
<dbReference type="InterPro" id="IPR029068">
    <property type="entry name" value="Glyas_Bleomycin-R_OHBP_Dase"/>
</dbReference>
<comment type="caution">
    <text evidence="2">The sequence shown here is derived from an EMBL/GenBank/DDBJ whole genome shotgun (WGS) entry which is preliminary data.</text>
</comment>
<dbReference type="InterPro" id="IPR004360">
    <property type="entry name" value="Glyas_Fos-R_dOase_dom"/>
</dbReference>
<evidence type="ECO:0000313" key="3">
    <source>
        <dbReference type="Proteomes" id="UP000675284"/>
    </source>
</evidence>
<dbReference type="Proteomes" id="UP000675284">
    <property type="component" value="Unassembled WGS sequence"/>
</dbReference>
<name>A0A941DW92_9BACI</name>
<dbReference type="SUPFAM" id="SSF54593">
    <property type="entry name" value="Glyoxalase/Bleomycin resistance protein/Dihydroxybiphenyl dioxygenase"/>
    <property type="match status" value="2"/>
</dbReference>
<proteinExistence type="predicted"/>
<feature type="domain" description="VOC" evidence="1">
    <location>
        <begin position="9"/>
        <end position="128"/>
    </location>
</feature>
<organism evidence="2 3">
    <name type="scientific">Virgibacillus salarius</name>
    <dbReference type="NCBI Taxonomy" id="447199"/>
    <lineage>
        <taxon>Bacteria</taxon>
        <taxon>Bacillati</taxon>
        <taxon>Bacillota</taxon>
        <taxon>Bacilli</taxon>
        <taxon>Bacillales</taxon>
        <taxon>Bacillaceae</taxon>
        <taxon>Virgibacillus</taxon>
    </lineage>
</organism>
<gene>
    <name evidence="2" type="ORF">KCX74_10655</name>
</gene>
<reference evidence="2" key="1">
    <citation type="submission" date="2021-04" db="EMBL/GenBank/DDBJ databases">
        <title>Isolation and polyphasic classification of algal microorganism.</title>
        <authorList>
            <person name="Wang S."/>
        </authorList>
    </citation>
    <scope>NUCLEOTIDE SEQUENCE</scope>
    <source>
        <strain evidence="2">720a</strain>
    </source>
</reference>
<dbReference type="InterPro" id="IPR037523">
    <property type="entry name" value="VOC_core"/>
</dbReference>
<dbReference type="AlphaFoldDB" id="A0A941DW92"/>
<dbReference type="Pfam" id="PF00903">
    <property type="entry name" value="Glyoxalase"/>
    <property type="match status" value="2"/>
</dbReference>
<dbReference type="PANTHER" id="PTHR43279:SF1">
    <property type="entry name" value="CATECHOL-2,3-DIOXYGENASE"/>
    <property type="match status" value="1"/>
</dbReference>
<dbReference type="PROSITE" id="PS51819">
    <property type="entry name" value="VOC"/>
    <property type="match status" value="1"/>
</dbReference>
<dbReference type="PANTHER" id="PTHR43279">
    <property type="entry name" value="CATECHOL-2,3-DIOXYGENASE"/>
    <property type="match status" value="1"/>
</dbReference>